<protein>
    <submittedName>
        <fullName evidence="1">Uncharacterized protein</fullName>
    </submittedName>
</protein>
<name>A0A1M6M975_9ACTN</name>
<keyword evidence="2" id="KW-1185">Reference proteome</keyword>
<sequence>MVSGPARLLCPDDDIHFEGALRSLVDEPGSTVGSMSQELLAADVAAANLEGPVTTSTTRAPKELEEPDNRYWFGGPPAAIEVLT</sequence>
<gene>
    <name evidence="1" type="ORF">SAMN02745244_03290</name>
</gene>
<organism evidence="1 2">
    <name type="scientific">Tessaracoccus bendigoensis DSM 12906</name>
    <dbReference type="NCBI Taxonomy" id="1123357"/>
    <lineage>
        <taxon>Bacteria</taxon>
        <taxon>Bacillati</taxon>
        <taxon>Actinomycetota</taxon>
        <taxon>Actinomycetes</taxon>
        <taxon>Propionibacteriales</taxon>
        <taxon>Propionibacteriaceae</taxon>
        <taxon>Tessaracoccus</taxon>
    </lineage>
</organism>
<dbReference type="AlphaFoldDB" id="A0A1M6M975"/>
<dbReference type="STRING" id="1123357.SAMN02745244_03290"/>
<reference evidence="1 2" key="1">
    <citation type="submission" date="2016-11" db="EMBL/GenBank/DDBJ databases">
        <authorList>
            <person name="Jaros S."/>
            <person name="Januszkiewicz K."/>
            <person name="Wedrychowicz H."/>
        </authorList>
    </citation>
    <scope>NUCLEOTIDE SEQUENCE [LARGE SCALE GENOMIC DNA]</scope>
    <source>
        <strain evidence="1 2">DSM 12906</strain>
    </source>
</reference>
<evidence type="ECO:0000313" key="2">
    <source>
        <dbReference type="Proteomes" id="UP000184512"/>
    </source>
</evidence>
<proteinExistence type="predicted"/>
<dbReference type="Proteomes" id="UP000184512">
    <property type="component" value="Unassembled WGS sequence"/>
</dbReference>
<dbReference type="EMBL" id="FQZG01000083">
    <property type="protein sequence ID" value="SHJ80009.1"/>
    <property type="molecule type" value="Genomic_DNA"/>
</dbReference>
<evidence type="ECO:0000313" key="1">
    <source>
        <dbReference type="EMBL" id="SHJ80009.1"/>
    </source>
</evidence>
<accession>A0A1M6M975</accession>